<dbReference type="PANTHER" id="PTHR12526">
    <property type="entry name" value="GLYCOSYLTRANSFERASE"/>
    <property type="match status" value="1"/>
</dbReference>
<feature type="domain" description="Glycosyltransferase subfamily 4-like N-terminal" evidence="1">
    <location>
        <begin position="20"/>
        <end position="183"/>
    </location>
</feature>
<dbReference type="OrthoDB" id="5290958at2"/>
<accession>A0A177N8N6</accession>
<gene>
    <name evidence="2" type="ORF">A1507_16340</name>
</gene>
<name>A0A177N8N6_9GAMM</name>
<dbReference type="Proteomes" id="UP000077857">
    <property type="component" value="Unassembled WGS sequence"/>
</dbReference>
<dbReference type="GO" id="GO:0016757">
    <property type="term" value="F:glycosyltransferase activity"/>
    <property type="evidence" value="ECO:0007669"/>
    <property type="project" value="UniProtKB-ARBA"/>
</dbReference>
<sequence>MPAANANRIVVVHVITGLNVGGAERMLWKLLAHADRQRFDMRVVCLIGDGPVADDIRALGIPVLCLGAQSPAGGFQALGRLHRYLRAARPDILQGWMYHGNFAAWVCRWLAGRRVPLIWGVRQSLYDINKEKPGTAKVIRLCAWLSGAATKILYNSQTARQHHENLGYAAERGDWLPNGFDTDLFRPDPTARTALREELGLQPPAALVGMVARYDPMKGHANFLKAAQLLAERRNDVHFVLVGRGVDSQTRLFADAERASALQGRLHLLGERRDIPSITAALDIAVTPSVSEGFANAIGEGMSCAVPCVVTDVGDSAAVLGDGGRVVAAEDALALADAICELLDLSGDRRQAIGMQARQRVSAQFSIQAVVERYQELYLRLAANEDA</sequence>
<dbReference type="Gene3D" id="3.40.50.2000">
    <property type="entry name" value="Glycogen Phosphorylase B"/>
    <property type="match status" value="2"/>
</dbReference>
<reference evidence="2 3" key="1">
    <citation type="submission" date="2016-03" db="EMBL/GenBank/DDBJ databases">
        <authorList>
            <person name="Ploux O."/>
        </authorList>
    </citation>
    <scope>NUCLEOTIDE SEQUENCE [LARGE SCALE GENOMIC DNA]</scope>
    <source>
        <strain evidence="2 3">R-45378</strain>
    </source>
</reference>
<evidence type="ECO:0000313" key="3">
    <source>
        <dbReference type="Proteomes" id="UP000077857"/>
    </source>
</evidence>
<dbReference type="Pfam" id="PF13439">
    <property type="entry name" value="Glyco_transf_4"/>
    <property type="match status" value="1"/>
</dbReference>
<dbReference type="Pfam" id="PF13692">
    <property type="entry name" value="Glyco_trans_1_4"/>
    <property type="match status" value="1"/>
</dbReference>
<dbReference type="SUPFAM" id="SSF53756">
    <property type="entry name" value="UDP-Glycosyltransferase/glycogen phosphorylase"/>
    <property type="match status" value="1"/>
</dbReference>
<proteinExistence type="predicted"/>
<dbReference type="EMBL" id="LUUJ01000095">
    <property type="protein sequence ID" value="OAI13853.1"/>
    <property type="molecule type" value="Genomic_DNA"/>
</dbReference>
<dbReference type="InterPro" id="IPR028098">
    <property type="entry name" value="Glyco_trans_4-like_N"/>
</dbReference>
<comment type="caution">
    <text evidence="2">The sequence shown here is derived from an EMBL/GenBank/DDBJ whole genome shotgun (WGS) entry which is preliminary data.</text>
</comment>
<evidence type="ECO:0000313" key="2">
    <source>
        <dbReference type="EMBL" id="OAI13853.1"/>
    </source>
</evidence>
<protein>
    <recommendedName>
        <fullName evidence="1">Glycosyltransferase subfamily 4-like N-terminal domain-containing protein</fullName>
    </recommendedName>
</protein>
<organism evidence="2 3">
    <name type="scientific">Methylomonas koyamae</name>
    <dbReference type="NCBI Taxonomy" id="702114"/>
    <lineage>
        <taxon>Bacteria</taxon>
        <taxon>Pseudomonadati</taxon>
        <taxon>Pseudomonadota</taxon>
        <taxon>Gammaproteobacteria</taxon>
        <taxon>Methylococcales</taxon>
        <taxon>Methylococcaceae</taxon>
        <taxon>Methylomonas</taxon>
    </lineage>
</organism>
<dbReference type="RefSeq" id="WP_082877714.1">
    <property type="nucleotide sequence ID" value="NZ_LUUJ01000095.1"/>
</dbReference>
<dbReference type="AlphaFoldDB" id="A0A177N8N6"/>
<evidence type="ECO:0000259" key="1">
    <source>
        <dbReference type="Pfam" id="PF13439"/>
    </source>
</evidence>